<name>A0A2H9T5P0_9ZZZZ</name>
<feature type="domain" description="Reverse transcriptase" evidence="1">
    <location>
        <begin position="566"/>
        <end position="833"/>
    </location>
</feature>
<comment type="caution">
    <text evidence="2">The sequence shown here is derived from an EMBL/GenBank/DDBJ whole genome shotgun (WGS) entry which is preliminary data.</text>
</comment>
<dbReference type="Pfam" id="PF00078">
    <property type="entry name" value="RVT_1"/>
    <property type="match status" value="1"/>
</dbReference>
<dbReference type="PANTHER" id="PTHR47510:SF3">
    <property type="entry name" value="ENDO_EXONUCLEASE_PHOSPHATASE DOMAIN-CONTAINING PROTEIN"/>
    <property type="match status" value="1"/>
</dbReference>
<evidence type="ECO:0000259" key="1">
    <source>
        <dbReference type="PROSITE" id="PS50878"/>
    </source>
</evidence>
<evidence type="ECO:0000313" key="2">
    <source>
        <dbReference type="EMBL" id="PJE78524.1"/>
    </source>
</evidence>
<proteinExistence type="predicted"/>
<dbReference type="InterPro" id="IPR036691">
    <property type="entry name" value="Endo/exonu/phosph_ase_sf"/>
</dbReference>
<dbReference type="GO" id="GO:0003824">
    <property type="term" value="F:catalytic activity"/>
    <property type="evidence" value="ECO:0007669"/>
    <property type="project" value="InterPro"/>
</dbReference>
<dbReference type="PROSITE" id="PS50878">
    <property type="entry name" value="RT_POL"/>
    <property type="match status" value="1"/>
</dbReference>
<dbReference type="Pfam" id="PF03372">
    <property type="entry name" value="Exo_endo_phos"/>
    <property type="match status" value="1"/>
</dbReference>
<gene>
    <name evidence="2" type="ORF">CI610_02532</name>
</gene>
<dbReference type="Gene3D" id="3.60.10.10">
    <property type="entry name" value="Endonuclease/exonuclease/phosphatase"/>
    <property type="match status" value="1"/>
</dbReference>
<dbReference type="AlphaFoldDB" id="A0A2H9T5P0"/>
<dbReference type="SUPFAM" id="SSF56219">
    <property type="entry name" value="DNase I-like"/>
    <property type="match status" value="1"/>
</dbReference>
<sequence length="1141" mass="131512">MTGNDVCAWRAAIGCFYCKLSCIPVTFVFNNDFFRVFKRVICNLNCLHRIYILLLQLSHYIQHPFNATLIILLIAGDIHPNPGPNSESSVSSVLSLLHLNIRSLRNKVKYLSSLIDDIDIACITVTHLDNSIPNSAIQIDGFSEPFRKYRNMFGRGVALYVSETLVAKRRIDLEFGHDEMIWSQIKFRNTLYLICNVYRPPSYSGAGLWHHLRHSIETALEETPNLLITGDLNIDFLKPVRGDLCDILSNYNLTNVITEPTRQTDTSSILLDPIIVSDTVNVIFSDVIDIERTISDHDAVFAIINIPVKIKHYFKRKVWLYDQTDINKLKGMINSIPWFDTFTNLSNVNEMCNFFTEKFHDAIDKCIPSKEILVRDSDKPWMNGMVRRNIRKRDRLKKIMFNNNSESNKNKYKHMRNKVNNMIKRAKEIFYENINTVIDNSNNNPKVYWKLLGNLIRGKKNTDISPLLDSTTNEIIYDNNRKCELLNNYFSSVCTQSENVIDKELPFFEKRTDSILSEIHIVSSEVEDIIKILDVKKASGPDGISHRMLQLLSSEISIPLSFIFNYSLSSCIFPESWKIAHVMPIFKANDASIVSNYRPISLLSCIGKLFERVVYKHIYIFLIENDLIYKYQSGFLPNNSTTHQLIEIYHSIISSLENYEHSILIFCDFSKAFDRVWHKGLLHKLDNYGISGPLLRWVASYLSKRKQAVFINDSLSSLKPINAGVPQGSVLGPLFFLLYINDISCNLSSLSRLFADDTSLSYASYDLNLIETEAKRDLLKLEIWSNEWLMSFNPNKTEALVISTRQLPFVPSFTFDNTPIKITNHHKHLGVILSDDCKWNVHVESIVNKVTKYIATLRKLKLILNRNTLEKMYLTYIRPLLEYACEVWDNCGTTNSLLLEKINLEAARIVTGLPIFTKKEFLYLETGWLPLSKRRDARKLSLFYSIVNNLAPTFLIDLLPMYIGNIAPYNLRNADLFREQHFRLQLSKNSFFPSTSKLWNDLHNTIRNSPTLSSFKSNLKKSMTVNNIYDKHFISYGPRKLNILHNRIRNRASALSYDLFRANLVDSPACQCGHPCEDSYHFFFNCPLYNNLRGTLIADLAWYGPVNVNILCNGDTNISSTDNIKIAKVVQNFLRRSGRFD</sequence>
<protein>
    <recommendedName>
        <fullName evidence="1">Reverse transcriptase domain-containing protein</fullName>
    </recommendedName>
</protein>
<accession>A0A2H9T5P0</accession>
<dbReference type="CDD" id="cd01650">
    <property type="entry name" value="RT_nLTR_like"/>
    <property type="match status" value="1"/>
</dbReference>
<dbReference type="InterPro" id="IPR005135">
    <property type="entry name" value="Endo/exonuclease/phosphatase"/>
</dbReference>
<organism evidence="2">
    <name type="scientific">invertebrate metagenome</name>
    <dbReference type="NCBI Taxonomy" id="1711999"/>
    <lineage>
        <taxon>unclassified sequences</taxon>
        <taxon>metagenomes</taxon>
        <taxon>organismal metagenomes</taxon>
    </lineage>
</organism>
<dbReference type="EMBL" id="NSIT01000164">
    <property type="protein sequence ID" value="PJE78524.1"/>
    <property type="molecule type" value="Genomic_DNA"/>
</dbReference>
<dbReference type="InterPro" id="IPR000477">
    <property type="entry name" value="RT_dom"/>
</dbReference>
<dbReference type="PANTHER" id="PTHR47510">
    <property type="entry name" value="REVERSE TRANSCRIPTASE DOMAIN-CONTAINING PROTEIN"/>
    <property type="match status" value="1"/>
</dbReference>
<reference evidence="2" key="1">
    <citation type="journal article" date="2017" name="Appl. Environ. Microbiol.">
        <title>Molecular characterization of an Endozoicomonas-like organism causing infection in king scallop Pecten maximus L.</title>
        <authorList>
            <person name="Cano I."/>
            <person name="van Aerle R."/>
            <person name="Ross S."/>
            <person name="Verner-Jeffreys D.W."/>
            <person name="Paley R.K."/>
            <person name="Rimmer G."/>
            <person name="Ryder D."/>
            <person name="Hooper P."/>
            <person name="Stone D."/>
            <person name="Feist S.W."/>
        </authorList>
    </citation>
    <scope>NUCLEOTIDE SEQUENCE</scope>
</reference>